<evidence type="ECO:0000313" key="1">
    <source>
        <dbReference type="EMBL" id="SHK24930.1"/>
    </source>
</evidence>
<keyword evidence="2" id="KW-1185">Reference proteome</keyword>
<dbReference type="Proteomes" id="UP000184310">
    <property type="component" value="Unassembled WGS sequence"/>
</dbReference>
<dbReference type="STRING" id="1121302.SAMN02745163_03487"/>
<gene>
    <name evidence="1" type="ORF">SAMN02745163_03487</name>
</gene>
<accession>A0A1M6QXR2</accession>
<reference evidence="1 2" key="1">
    <citation type="submission" date="2016-11" db="EMBL/GenBank/DDBJ databases">
        <authorList>
            <person name="Jaros S."/>
            <person name="Januszkiewicz K."/>
            <person name="Wedrychowicz H."/>
        </authorList>
    </citation>
    <scope>NUCLEOTIDE SEQUENCE [LARGE SCALE GENOMIC DNA]</scope>
    <source>
        <strain evidence="1 2">DSM 21758</strain>
    </source>
</reference>
<organism evidence="1 2">
    <name type="scientific">Clostridium cavendishii DSM 21758</name>
    <dbReference type="NCBI Taxonomy" id="1121302"/>
    <lineage>
        <taxon>Bacteria</taxon>
        <taxon>Bacillati</taxon>
        <taxon>Bacillota</taxon>
        <taxon>Clostridia</taxon>
        <taxon>Eubacteriales</taxon>
        <taxon>Clostridiaceae</taxon>
        <taxon>Clostridium</taxon>
    </lineage>
</organism>
<dbReference type="AlphaFoldDB" id="A0A1M6QXR2"/>
<dbReference type="EMBL" id="FQZB01000015">
    <property type="protein sequence ID" value="SHK24930.1"/>
    <property type="molecule type" value="Genomic_DNA"/>
</dbReference>
<proteinExistence type="predicted"/>
<name>A0A1M6QXR2_9CLOT</name>
<sequence>MFTKKQKIALIITCILSITITATASIVLLKPNNLNDFKEYVRNYKINFEHYILDKNEDTYKDLIAESEEAISNKDDKKILELKPKLKELEKKVIAEDTDLINSGLQEVKSIDISNLPEDKKKRIDSLLSEVDTLCSEKNFLKANTNIVQAKTAAK</sequence>
<dbReference type="RefSeq" id="WP_072990884.1">
    <property type="nucleotide sequence ID" value="NZ_FQZB01000015.1"/>
</dbReference>
<evidence type="ECO:0000313" key="2">
    <source>
        <dbReference type="Proteomes" id="UP000184310"/>
    </source>
</evidence>
<protein>
    <submittedName>
        <fullName evidence="1">Uncharacterized protein</fullName>
    </submittedName>
</protein>